<feature type="modified residue" description="4-aspartylphosphate" evidence="5">
    <location>
        <position position="59"/>
    </location>
</feature>
<dbReference type="EMBL" id="JACSPS010000002">
    <property type="protein sequence ID" value="MBD8018205.1"/>
    <property type="molecule type" value="Genomic_DNA"/>
</dbReference>
<name>A0ABR8WM98_9FLAO</name>
<dbReference type="InterPro" id="IPR011006">
    <property type="entry name" value="CheY-like_superfamily"/>
</dbReference>
<dbReference type="Gene3D" id="3.40.50.2300">
    <property type="match status" value="1"/>
</dbReference>
<dbReference type="PROSITE" id="PS00622">
    <property type="entry name" value="HTH_LUXR_1"/>
    <property type="match status" value="1"/>
</dbReference>
<dbReference type="SUPFAM" id="SSF46894">
    <property type="entry name" value="C-terminal effector domain of the bipartite response regulators"/>
    <property type="match status" value="1"/>
</dbReference>
<dbReference type="InterPro" id="IPR001789">
    <property type="entry name" value="Sig_transdc_resp-reg_receiver"/>
</dbReference>
<evidence type="ECO:0000259" key="6">
    <source>
        <dbReference type="PROSITE" id="PS50043"/>
    </source>
</evidence>
<dbReference type="PROSITE" id="PS50110">
    <property type="entry name" value="RESPONSE_REGULATORY"/>
    <property type="match status" value="1"/>
</dbReference>
<keyword evidence="1 5" id="KW-0597">Phosphoprotein</keyword>
<evidence type="ECO:0000259" key="7">
    <source>
        <dbReference type="PROSITE" id="PS50110"/>
    </source>
</evidence>
<keyword evidence="3" id="KW-0238">DNA-binding</keyword>
<dbReference type="InterPro" id="IPR016032">
    <property type="entry name" value="Sig_transdc_resp-reg_C-effctor"/>
</dbReference>
<protein>
    <submittedName>
        <fullName evidence="8">Response regulator transcription factor</fullName>
    </submittedName>
</protein>
<dbReference type="CDD" id="cd06170">
    <property type="entry name" value="LuxR_C_like"/>
    <property type="match status" value="1"/>
</dbReference>
<comment type="caution">
    <text evidence="8">The sequence shown here is derived from an EMBL/GenBank/DDBJ whole genome shotgun (WGS) entry which is preliminary data.</text>
</comment>
<dbReference type="PRINTS" id="PR00038">
    <property type="entry name" value="HTHLUXR"/>
</dbReference>
<dbReference type="PANTHER" id="PTHR43214:SF41">
    <property type="entry name" value="NITRATE_NITRITE RESPONSE REGULATOR PROTEIN NARP"/>
    <property type="match status" value="1"/>
</dbReference>
<dbReference type="InterPro" id="IPR039420">
    <property type="entry name" value="WalR-like"/>
</dbReference>
<dbReference type="RefSeq" id="WP_251833400.1">
    <property type="nucleotide sequence ID" value="NZ_JACSPS010000002.1"/>
</dbReference>
<sequence length="218" mass="24999">MENTVNIVIIDDHNIIIEGIELMLGFEKDIAIKKTYNDANLFIDDLRNRKVESEIVLMDVVMPAINGLEASKILKKEFPHLKIIILSMNYEAKIIYELIEKTGVEGYLSKKISRSELVSAIQYVRKGYTHLSPEAAEMLDSFRKKIVDYPAVKLSDREKQIVKMMFAGDSNKEIAAKLFISLSTVETHRKNIYRKTDVNSLPKLMQIVTDLQLLDDLH</sequence>
<organism evidence="8 9">
    <name type="scientific">Kaistella pullorum</name>
    <dbReference type="NCBI Taxonomy" id="2763074"/>
    <lineage>
        <taxon>Bacteria</taxon>
        <taxon>Pseudomonadati</taxon>
        <taxon>Bacteroidota</taxon>
        <taxon>Flavobacteriia</taxon>
        <taxon>Flavobacteriales</taxon>
        <taxon>Weeksellaceae</taxon>
        <taxon>Chryseobacterium group</taxon>
        <taxon>Kaistella</taxon>
    </lineage>
</organism>
<reference evidence="8 9" key="1">
    <citation type="submission" date="2020-08" db="EMBL/GenBank/DDBJ databases">
        <title>A Genomic Blueprint of the Chicken Gut Microbiome.</title>
        <authorList>
            <person name="Gilroy R."/>
            <person name="Ravi A."/>
            <person name="Getino M."/>
            <person name="Pursley I."/>
            <person name="Horton D.L."/>
            <person name="Alikhan N.-F."/>
            <person name="Baker D."/>
            <person name="Gharbi K."/>
            <person name="Hall N."/>
            <person name="Watson M."/>
            <person name="Adriaenssens E.M."/>
            <person name="Foster-Nyarko E."/>
            <person name="Jarju S."/>
            <person name="Secka A."/>
            <person name="Antonio M."/>
            <person name="Oren A."/>
            <person name="Chaudhuri R."/>
            <person name="La Ragione R.M."/>
            <person name="Hildebrand F."/>
            <person name="Pallen M.J."/>
        </authorList>
    </citation>
    <scope>NUCLEOTIDE SEQUENCE [LARGE SCALE GENOMIC DNA]</scope>
    <source>
        <strain evidence="8 9">Sa1CVA4</strain>
    </source>
</reference>
<evidence type="ECO:0000256" key="4">
    <source>
        <dbReference type="ARBA" id="ARBA00023163"/>
    </source>
</evidence>
<evidence type="ECO:0000256" key="5">
    <source>
        <dbReference type="PROSITE-ProRule" id="PRU00169"/>
    </source>
</evidence>
<keyword evidence="4" id="KW-0804">Transcription</keyword>
<dbReference type="CDD" id="cd17535">
    <property type="entry name" value="REC_NarL-like"/>
    <property type="match status" value="1"/>
</dbReference>
<proteinExistence type="predicted"/>
<dbReference type="Pfam" id="PF00196">
    <property type="entry name" value="GerE"/>
    <property type="match status" value="1"/>
</dbReference>
<evidence type="ECO:0000256" key="1">
    <source>
        <dbReference type="ARBA" id="ARBA00022553"/>
    </source>
</evidence>
<feature type="domain" description="Response regulatory" evidence="7">
    <location>
        <begin position="6"/>
        <end position="125"/>
    </location>
</feature>
<dbReference type="Pfam" id="PF00072">
    <property type="entry name" value="Response_reg"/>
    <property type="match status" value="1"/>
</dbReference>
<dbReference type="SUPFAM" id="SSF52172">
    <property type="entry name" value="CheY-like"/>
    <property type="match status" value="1"/>
</dbReference>
<dbReference type="PROSITE" id="PS50043">
    <property type="entry name" value="HTH_LUXR_2"/>
    <property type="match status" value="1"/>
</dbReference>
<keyword evidence="9" id="KW-1185">Reference proteome</keyword>
<gene>
    <name evidence="8" type="ORF">H9628_06950</name>
</gene>
<accession>A0ABR8WM98</accession>
<dbReference type="InterPro" id="IPR058245">
    <property type="entry name" value="NreC/VraR/RcsB-like_REC"/>
</dbReference>
<keyword evidence="2" id="KW-0805">Transcription regulation</keyword>
<dbReference type="SMART" id="SM00421">
    <property type="entry name" value="HTH_LUXR"/>
    <property type="match status" value="1"/>
</dbReference>
<dbReference type="Proteomes" id="UP000626242">
    <property type="component" value="Unassembled WGS sequence"/>
</dbReference>
<evidence type="ECO:0000256" key="3">
    <source>
        <dbReference type="ARBA" id="ARBA00023125"/>
    </source>
</evidence>
<feature type="domain" description="HTH luxR-type" evidence="6">
    <location>
        <begin position="147"/>
        <end position="212"/>
    </location>
</feature>
<evidence type="ECO:0000313" key="8">
    <source>
        <dbReference type="EMBL" id="MBD8018205.1"/>
    </source>
</evidence>
<dbReference type="SMART" id="SM00448">
    <property type="entry name" value="REC"/>
    <property type="match status" value="1"/>
</dbReference>
<evidence type="ECO:0000256" key="2">
    <source>
        <dbReference type="ARBA" id="ARBA00023015"/>
    </source>
</evidence>
<dbReference type="InterPro" id="IPR000792">
    <property type="entry name" value="Tscrpt_reg_LuxR_C"/>
</dbReference>
<dbReference type="PANTHER" id="PTHR43214">
    <property type="entry name" value="TWO-COMPONENT RESPONSE REGULATOR"/>
    <property type="match status" value="1"/>
</dbReference>
<evidence type="ECO:0000313" key="9">
    <source>
        <dbReference type="Proteomes" id="UP000626242"/>
    </source>
</evidence>